<evidence type="ECO:0000313" key="14">
    <source>
        <dbReference type="Proteomes" id="UP000228896"/>
    </source>
</evidence>
<comment type="similarity">
    <text evidence="10">Belongs to the NhaD Na(+)/H(+) (TC 2.A.62) antiporter family.</text>
</comment>
<dbReference type="GO" id="GO:0015297">
    <property type="term" value="F:antiporter activity"/>
    <property type="evidence" value="ECO:0007669"/>
    <property type="project" value="UniProtKB-KW"/>
</dbReference>
<dbReference type="AlphaFoldDB" id="A0A2M7DLS1"/>
<keyword evidence="3" id="KW-0050">Antiport</keyword>
<evidence type="ECO:0000259" key="12">
    <source>
        <dbReference type="Pfam" id="PF03600"/>
    </source>
</evidence>
<evidence type="ECO:0000256" key="1">
    <source>
        <dbReference type="ARBA" id="ARBA00004141"/>
    </source>
</evidence>
<evidence type="ECO:0000256" key="4">
    <source>
        <dbReference type="ARBA" id="ARBA00022692"/>
    </source>
</evidence>
<name>A0A2M7DLS1_9BACT</name>
<evidence type="ECO:0000256" key="6">
    <source>
        <dbReference type="ARBA" id="ARBA00023053"/>
    </source>
</evidence>
<keyword evidence="6" id="KW-0915">Sodium</keyword>
<dbReference type="InterPro" id="IPR045016">
    <property type="entry name" value="NhaD-like"/>
</dbReference>
<feature type="transmembrane region" description="Helical" evidence="11">
    <location>
        <begin position="95"/>
        <end position="120"/>
    </location>
</feature>
<dbReference type="Proteomes" id="UP000228896">
    <property type="component" value="Unassembled WGS sequence"/>
</dbReference>
<organism evidence="13 14">
    <name type="scientific">Candidatus Falkowbacteria bacterium CG02_land_8_20_14_3_00_36_14</name>
    <dbReference type="NCBI Taxonomy" id="1974560"/>
    <lineage>
        <taxon>Bacteria</taxon>
        <taxon>Candidatus Falkowiibacteriota</taxon>
    </lineage>
</organism>
<evidence type="ECO:0000256" key="9">
    <source>
        <dbReference type="ARBA" id="ARBA00023201"/>
    </source>
</evidence>
<keyword evidence="7" id="KW-0406">Ion transport</keyword>
<comment type="caution">
    <text evidence="13">The sequence shown here is derived from an EMBL/GenBank/DDBJ whole genome shotgun (WGS) entry which is preliminary data.</text>
</comment>
<evidence type="ECO:0000256" key="8">
    <source>
        <dbReference type="ARBA" id="ARBA00023136"/>
    </source>
</evidence>
<dbReference type="Pfam" id="PF03600">
    <property type="entry name" value="CitMHS"/>
    <property type="match status" value="1"/>
</dbReference>
<dbReference type="InterPro" id="IPR004680">
    <property type="entry name" value="Cit_transptr-like_dom"/>
</dbReference>
<sequence length="133" mass="15442">MFIIGYAVIALEHKLRVNKSGTAIIIGVILWIIIVIYDKGSEDISLALNHETEEIFGIVVFLLAAMTLVETLSYYRFFDWVQEKIMQKKISQIKFFWLLGALIFIFSAFLDNLTTTLIMLQVGRKIYKNRENF</sequence>
<dbReference type="EMBL" id="PETS01000106">
    <property type="protein sequence ID" value="PIV50727.1"/>
    <property type="molecule type" value="Genomic_DNA"/>
</dbReference>
<evidence type="ECO:0000256" key="5">
    <source>
        <dbReference type="ARBA" id="ARBA00022989"/>
    </source>
</evidence>
<dbReference type="PANTHER" id="PTHR43269">
    <property type="entry name" value="SODIUM/PROTON ANTIPORTER 1-RELATED"/>
    <property type="match status" value="1"/>
</dbReference>
<dbReference type="PANTHER" id="PTHR43269:SF2">
    <property type="entry name" value="SODIUM_PROTON ANTIPORTER 1-RELATED"/>
    <property type="match status" value="1"/>
</dbReference>
<feature type="transmembrane region" description="Helical" evidence="11">
    <location>
        <begin position="20"/>
        <end position="37"/>
    </location>
</feature>
<evidence type="ECO:0000313" key="13">
    <source>
        <dbReference type="EMBL" id="PIV50727.1"/>
    </source>
</evidence>
<keyword evidence="2" id="KW-0813">Transport</keyword>
<feature type="transmembrane region" description="Helical" evidence="11">
    <location>
        <begin position="57"/>
        <end position="75"/>
    </location>
</feature>
<dbReference type="GO" id="GO:0006814">
    <property type="term" value="P:sodium ion transport"/>
    <property type="evidence" value="ECO:0007669"/>
    <property type="project" value="UniProtKB-KW"/>
</dbReference>
<gene>
    <name evidence="13" type="ORF">COS18_04135</name>
</gene>
<feature type="domain" description="Citrate transporter-like" evidence="12">
    <location>
        <begin position="8"/>
        <end position="129"/>
    </location>
</feature>
<protein>
    <recommendedName>
        <fullName evidence="12">Citrate transporter-like domain-containing protein</fullName>
    </recommendedName>
</protein>
<evidence type="ECO:0000256" key="7">
    <source>
        <dbReference type="ARBA" id="ARBA00023065"/>
    </source>
</evidence>
<dbReference type="GO" id="GO:0016020">
    <property type="term" value="C:membrane"/>
    <property type="evidence" value="ECO:0007669"/>
    <property type="project" value="UniProtKB-SubCell"/>
</dbReference>
<comment type="subcellular location">
    <subcellularLocation>
        <location evidence="1">Membrane</location>
        <topology evidence="1">Multi-pass membrane protein</topology>
    </subcellularLocation>
</comment>
<keyword evidence="9" id="KW-0739">Sodium transport</keyword>
<keyword evidence="8 11" id="KW-0472">Membrane</keyword>
<keyword evidence="4 11" id="KW-0812">Transmembrane</keyword>
<reference evidence="14" key="1">
    <citation type="submission" date="2017-09" db="EMBL/GenBank/DDBJ databases">
        <title>Depth-based differentiation of microbial function through sediment-hosted aquifers and enrichment of novel symbionts in the deep terrestrial subsurface.</title>
        <authorList>
            <person name="Probst A.J."/>
            <person name="Ladd B."/>
            <person name="Jarett J.K."/>
            <person name="Geller-Mcgrath D.E."/>
            <person name="Sieber C.M.K."/>
            <person name="Emerson J.B."/>
            <person name="Anantharaman K."/>
            <person name="Thomas B.C."/>
            <person name="Malmstrom R."/>
            <person name="Stieglmeier M."/>
            <person name="Klingl A."/>
            <person name="Woyke T."/>
            <person name="Ryan C.M."/>
            <person name="Banfield J.F."/>
        </authorList>
    </citation>
    <scope>NUCLEOTIDE SEQUENCE [LARGE SCALE GENOMIC DNA]</scope>
</reference>
<accession>A0A2M7DLS1</accession>
<evidence type="ECO:0000256" key="11">
    <source>
        <dbReference type="SAM" id="Phobius"/>
    </source>
</evidence>
<evidence type="ECO:0000256" key="10">
    <source>
        <dbReference type="ARBA" id="ARBA00025753"/>
    </source>
</evidence>
<evidence type="ECO:0000256" key="3">
    <source>
        <dbReference type="ARBA" id="ARBA00022449"/>
    </source>
</evidence>
<proteinExistence type="inferred from homology"/>
<keyword evidence="5 11" id="KW-1133">Transmembrane helix</keyword>
<evidence type="ECO:0000256" key="2">
    <source>
        <dbReference type="ARBA" id="ARBA00022448"/>
    </source>
</evidence>